<dbReference type="GO" id="GO:0004177">
    <property type="term" value="F:aminopeptidase activity"/>
    <property type="evidence" value="ECO:0007669"/>
    <property type="project" value="TreeGrafter"/>
</dbReference>
<comment type="caution">
    <text evidence="2">The sequence shown here is derived from an EMBL/GenBank/DDBJ whole genome shotgun (WGS) entry which is preliminary data.</text>
</comment>
<evidence type="ECO:0000313" key="3">
    <source>
        <dbReference type="Proteomes" id="UP000523139"/>
    </source>
</evidence>
<name>A0A7X8TLK6_9MICC</name>
<dbReference type="PANTHER" id="PTHR36512:SF3">
    <property type="entry name" value="BLR5678 PROTEIN"/>
    <property type="match status" value="1"/>
</dbReference>
<dbReference type="Proteomes" id="UP000523139">
    <property type="component" value="Unassembled WGS sequence"/>
</dbReference>
<sequence length="348" mass="35992">MGVHSHWGLQFGRLAPGPRNLITDVPGVQVGHCTLDEGEARTGVTAVLPHSGNIFHQKVPAAVEVFNGFGKSVGLMQVTELGTLETPILLTNTFSVPEASAALITEALAANPEIGTTTGTVNPVVFECNDGPINDIRGRGLRSEHAEAALAAADADFSEGAVGAGRGMRSHGVKGGIGSASRRVAKYTLGVLVLSNHGQPEDLVAGGRPIGPGLAEQLGAPSEAVAEPEQGSIIIILATDAPVSDRQLRRLARRTAVGLGRTGSFMGHGSGEIALAFSTAQTIAHIPPQEPAQLRILGDEQLDPFFLAAAEATEEAVISSLLHAKADTTRNGEPVPSLADLWPSIPNI</sequence>
<dbReference type="PANTHER" id="PTHR36512">
    <property type="entry name" value="D-AMINOPEPTIDASE"/>
    <property type="match status" value="1"/>
</dbReference>
<dbReference type="InterPro" id="IPR005321">
    <property type="entry name" value="Peptidase_S58_DmpA"/>
</dbReference>
<proteinExistence type="inferred from homology"/>
<dbReference type="Gene3D" id="3.60.70.12">
    <property type="entry name" value="L-amino peptidase D-ALA esterase/amidase"/>
    <property type="match status" value="1"/>
</dbReference>
<accession>A0A7X8TLK6</accession>
<comment type="similarity">
    <text evidence="1">Belongs to the peptidase S58 family.</text>
</comment>
<reference evidence="2 3" key="1">
    <citation type="submission" date="2020-04" db="EMBL/GenBank/DDBJ databases">
        <title>Nesterenkonia sp. nov., isolated from marine sediment.</title>
        <authorList>
            <person name="Zhang G."/>
        </authorList>
    </citation>
    <scope>NUCLEOTIDE SEQUENCE [LARGE SCALE GENOMIC DNA]</scope>
    <source>
        <strain evidence="2 3">MY13</strain>
    </source>
</reference>
<dbReference type="EMBL" id="JABAHY010000015">
    <property type="protein sequence ID" value="NLS10784.1"/>
    <property type="molecule type" value="Genomic_DNA"/>
</dbReference>
<dbReference type="InterPro" id="IPR016117">
    <property type="entry name" value="ArgJ-like_dom_sf"/>
</dbReference>
<dbReference type="Pfam" id="PF03576">
    <property type="entry name" value="Peptidase_S58"/>
    <property type="match status" value="1"/>
</dbReference>
<dbReference type="SUPFAM" id="SSF56266">
    <property type="entry name" value="DmpA/ArgJ-like"/>
    <property type="match status" value="1"/>
</dbReference>
<evidence type="ECO:0000313" key="2">
    <source>
        <dbReference type="EMBL" id="NLS10784.1"/>
    </source>
</evidence>
<dbReference type="RefSeq" id="WP_168888273.1">
    <property type="nucleotide sequence ID" value="NZ_JABAHY010000015.1"/>
</dbReference>
<dbReference type="CDD" id="cd02253">
    <property type="entry name" value="DmpA"/>
    <property type="match status" value="1"/>
</dbReference>
<keyword evidence="3" id="KW-1185">Reference proteome</keyword>
<gene>
    <name evidence="2" type="ORF">HGQ17_12435</name>
</gene>
<evidence type="ECO:0000256" key="1">
    <source>
        <dbReference type="ARBA" id="ARBA00007068"/>
    </source>
</evidence>
<protein>
    <submittedName>
        <fullName evidence="2">P1 family peptidase</fullName>
    </submittedName>
</protein>
<organism evidence="2 3">
    <name type="scientific">Nesterenkonia sedimenti</name>
    <dbReference type="NCBI Taxonomy" id="1463632"/>
    <lineage>
        <taxon>Bacteria</taxon>
        <taxon>Bacillati</taxon>
        <taxon>Actinomycetota</taxon>
        <taxon>Actinomycetes</taxon>
        <taxon>Micrococcales</taxon>
        <taxon>Micrococcaceae</taxon>
        <taxon>Nesterenkonia</taxon>
    </lineage>
</organism>
<dbReference type="AlphaFoldDB" id="A0A7X8TLK6"/>